<keyword evidence="3" id="KW-1185">Reference proteome</keyword>
<proteinExistence type="predicted"/>
<keyword evidence="1" id="KW-0732">Signal</keyword>
<gene>
    <name evidence="2" type="ORF">ABHN84_14000</name>
</gene>
<evidence type="ECO:0000313" key="2">
    <source>
        <dbReference type="EMBL" id="MEO3683400.1"/>
    </source>
</evidence>
<keyword evidence="2" id="KW-0449">Lipoprotein</keyword>
<feature type="chain" id="PRO_5047536233" evidence="1">
    <location>
        <begin position="18"/>
        <end position="108"/>
    </location>
</feature>
<accession>A0ABV0FS20</accession>
<reference evidence="2 3" key="1">
    <citation type="submission" date="2024-05" db="EMBL/GenBank/DDBJ databases">
        <title>Genome sequencing of Marine Estuary Bacteria, Shewanella vesiculosa and S. baltica, and Pseudomonas syringae.</title>
        <authorList>
            <person name="Gurung A."/>
            <person name="Maclea K.S."/>
        </authorList>
    </citation>
    <scope>NUCLEOTIDE SEQUENCE [LARGE SCALE GENOMIC DNA]</scope>
    <source>
        <strain evidence="2 3">1A</strain>
    </source>
</reference>
<name>A0ABV0FS20_9GAMM</name>
<sequence>MKGFTLILVALCTFSCATIKTIDPPQNHLNISQNGKKSYCEEIPRVYSGVSYNFCLLYGEPSKTVNLGGSVNKVPLIVFDTVFSVVSDTVVLPYTIKMQADKGSLKVN</sequence>
<dbReference type="RefSeq" id="WP_124018243.1">
    <property type="nucleotide sequence ID" value="NZ_JBDPZN010000005.1"/>
</dbReference>
<dbReference type="Pfam" id="PF07119">
    <property type="entry name" value="DUF1375"/>
    <property type="match status" value="1"/>
</dbReference>
<dbReference type="EMBL" id="JBDPZN010000005">
    <property type="protein sequence ID" value="MEO3683400.1"/>
    <property type="molecule type" value="Genomic_DNA"/>
</dbReference>
<dbReference type="Proteomes" id="UP001477278">
    <property type="component" value="Unassembled WGS sequence"/>
</dbReference>
<comment type="caution">
    <text evidence="2">The sequence shown here is derived from an EMBL/GenBank/DDBJ whole genome shotgun (WGS) entry which is preliminary data.</text>
</comment>
<dbReference type="InterPro" id="IPR010780">
    <property type="entry name" value="DUF1375"/>
</dbReference>
<evidence type="ECO:0000313" key="3">
    <source>
        <dbReference type="Proteomes" id="UP001477278"/>
    </source>
</evidence>
<organism evidence="2 3">
    <name type="scientific">Shewanella vesiculosa</name>
    <dbReference type="NCBI Taxonomy" id="518738"/>
    <lineage>
        <taxon>Bacteria</taxon>
        <taxon>Pseudomonadati</taxon>
        <taxon>Pseudomonadota</taxon>
        <taxon>Gammaproteobacteria</taxon>
        <taxon>Alteromonadales</taxon>
        <taxon>Shewanellaceae</taxon>
        <taxon>Shewanella</taxon>
    </lineage>
</organism>
<protein>
    <submittedName>
        <fullName evidence="2">YceK/YidQ family lipoprotein</fullName>
    </submittedName>
</protein>
<evidence type="ECO:0000256" key="1">
    <source>
        <dbReference type="SAM" id="SignalP"/>
    </source>
</evidence>
<feature type="signal peptide" evidence="1">
    <location>
        <begin position="1"/>
        <end position="17"/>
    </location>
</feature>